<keyword evidence="4 6" id="KW-1133">Transmembrane helix</keyword>
<keyword evidence="2" id="KW-1003">Cell membrane</keyword>
<dbReference type="PANTHER" id="PTHR30250">
    <property type="entry name" value="PST FAMILY PREDICTED COLANIC ACID TRANSPORTER"/>
    <property type="match status" value="1"/>
</dbReference>
<gene>
    <name evidence="7" type="ORF">PSQ90_07655</name>
</gene>
<evidence type="ECO:0000313" key="7">
    <source>
        <dbReference type="EMBL" id="WDR07284.1"/>
    </source>
</evidence>
<reference evidence="7 8" key="1">
    <citation type="submission" date="2023-02" db="EMBL/GenBank/DDBJ databases">
        <title>Devosia chondri sp. nov., isolated from the phycosphere of marine algae.</title>
        <authorList>
            <person name="Kim J.M."/>
            <person name="Lee J.K."/>
            <person name="Choi B.J."/>
            <person name="Bayburt H."/>
            <person name="Jeon C.O."/>
        </authorList>
    </citation>
    <scope>NUCLEOTIDE SEQUENCE [LARGE SCALE GENOMIC DNA]</scope>
    <source>
        <strain evidence="7 8">G2-5</strain>
    </source>
</reference>
<accession>A0ABY7Z2F6</accession>
<feature type="transmembrane region" description="Helical" evidence="6">
    <location>
        <begin position="137"/>
        <end position="155"/>
    </location>
</feature>
<evidence type="ECO:0000256" key="4">
    <source>
        <dbReference type="ARBA" id="ARBA00022989"/>
    </source>
</evidence>
<comment type="subcellular location">
    <subcellularLocation>
        <location evidence="1">Cell membrane</location>
        <topology evidence="1">Multi-pass membrane protein</topology>
    </subcellularLocation>
</comment>
<name>A0ABY7Z2F6_9HYPH</name>
<organism evidence="7 8">
    <name type="scientific">Devosia rhodophyticola</name>
    <dbReference type="NCBI Taxonomy" id="3026423"/>
    <lineage>
        <taxon>Bacteria</taxon>
        <taxon>Pseudomonadati</taxon>
        <taxon>Pseudomonadota</taxon>
        <taxon>Alphaproteobacteria</taxon>
        <taxon>Hyphomicrobiales</taxon>
        <taxon>Devosiaceae</taxon>
        <taxon>Devosia</taxon>
    </lineage>
</organism>
<keyword evidence="3 6" id="KW-0812">Transmembrane</keyword>
<evidence type="ECO:0000256" key="1">
    <source>
        <dbReference type="ARBA" id="ARBA00004651"/>
    </source>
</evidence>
<feature type="transmembrane region" description="Helical" evidence="6">
    <location>
        <begin position="42"/>
        <end position="60"/>
    </location>
</feature>
<feature type="transmembrane region" description="Helical" evidence="6">
    <location>
        <begin position="106"/>
        <end position="125"/>
    </location>
</feature>
<evidence type="ECO:0000256" key="5">
    <source>
        <dbReference type="ARBA" id="ARBA00023136"/>
    </source>
</evidence>
<sequence length="316" mass="33199">MLVKMFTLAGGTAASQAITFLGIVIAANLLSPEHFGEFGLQLAISSPIAVLATGRFEVAYIRALRTSRVANLLALASTLTLVAAAGTIIVLLLASLLGAAVSVQDAVLIGALVVAQASVASLTELNTYTRSYGTIALSRIAMAVVTQALVILWALVDPNPYVLGTSTVMGLVASAMVSVAGNREWLLSSAPYISTRRMKAMAGRYRSFLVFNGPQSVVSALQESLAMTAIASFFGAAALGHYVLLGRILRGPVAIVAESVGRVLQRQVIDTAFADRRRFLRLSFLYVTLVGAAFAFASVTVLPPCLEFSLARTGRC</sequence>
<keyword evidence="8" id="KW-1185">Reference proteome</keyword>
<keyword evidence="5 6" id="KW-0472">Membrane</keyword>
<evidence type="ECO:0000256" key="6">
    <source>
        <dbReference type="SAM" id="Phobius"/>
    </source>
</evidence>
<feature type="transmembrane region" description="Helical" evidence="6">
    <location>
        <begin position="72"/>
        <end position="100"/>
    </location>
</feature>
<evidence type="ECO:0000313" key="8">
    <source>
        <dbReference type="Proteomes" id="UP001222118"/>
    </source>
</evidence>
<dbReference type="Proteomes" id="UP001222118">
    <property type="component" value="Chromosome"/>
</dbReference>
<evidence type="ECO:0000256" key="3">
    <source>
        <dbReference type="ARBA" id="ARBA00022692"/>
    </source>
</evidence>
<feature type="transmembrane region" description="Helical" evidence="6">
    <location>
        <begin position="284"/>
        <end position="302"/>
    </location>
</feature>
<dbReference type="RefSeq" id="WP_282212797.1">
    <property type="nucleotide sequence ID" value="NZ_CP118247.1"/>
</dbReference>
<proteinExistence type="predicted"/>
<dbReference type="PANTHER" id="PTHR30250:SF11">
    <property type="entry name" value="O-ANTIGEN TRANSPORTER-RELATED"/>
    <property type="match status" value="1"/>
</dbReference>
<dbReference type="EMBL" id="CP118247">
    <property type="protein sequence ID" value="WDR07284.1"/>
    <property type="molecule type" value="Genomic_DNA"/>
</dbReference>
<protein>
    <recommendedName>
        <fullName evidence="9">Polysaccharide biosynthesis protein</fullName>
    </recommendedName>
</protein>
<evidence type="ECO:0000256" key="2">
    <source>
        <dbReference type="ARBA" id="ARBA00022475"/>
    </source>
</evidence>
<feature type="transmembrane region" description="Helical" evidence="6">
    <location>
        <begin position="227"/>
        <end position="245"/>
    </location>
</feature>
<evidence type="ECO:0008006" key="9">
    <source>
        <dbReference type="Google" id="ProtNLM"/>
    </source>
</evidence>
<dbReference type="InterPro" id="IPR050833">
    <property type="entry name" value="Poly_Biosynth_Transport"/>
</dbReference>